<sequence>MGSDKAIDFVRSDFKSSLHACLYLTPDWLSRVRDDYKEEVCYEARGWPIKLIERQGRLAVWNVAKELNVHGNGVAALACRLMERYLSAQLRHNVAAPADSLEFERFQRGLSARIPVLIASCVQIAAKSISAAMSLTATQVCNYLIRKGTKHSIKDIVTWEYHVFQTIGYRVPLWTSAEMAELLATAARLAPAAPRALALIVNLAELKRDEVDRRVRWAADLEPSNSSSSSSEESPRRSLSVRTLHLAAGAVAACARCLTPPPRAPDLERRLAALTGVPQAFVECVRDCILTVTIFDDDDSMSTPSVKRRRLE</sequence>
<dbReference type="Proteomes" id="UP001064048">
    <property type="component" value="Chromosome Z"/>
</dbReference>
<keyword evidence="2" id="KW-1185">Reference proteome</keyword>
<accession>A0ACC0K2U0</accession>
<dbReference type="EMBL" id="CM046131">
    <property type="protein sequence ID" value="KAI8430674.1"/>
    <property type="molecule type" value="Genomic_DNA"/>
</dbReference>
<comment type="caution">
    <text evidence="1">The sequence shown here is derived from an EMBL/GenBank/DDBJ whole genome shotgun (WGS) entry which is preliminary data.</text>
</comment>
<gene>
    <name evidence="1" type="ORF">MSG28_000869</name>
</gene>
<evidence type="ECO:0000313" key="1">
    <source>
        <dbReference type="EMBL" id="KAI8430674.1"/>
    </source>
</evidence>
<organism evidence="1 2">
    <name type="scientific">Choristoneura fumiferana</name>
    <name type="common">Spruce budworm moth</name>
    <name type="synonym">Archips fumiferana</name>
    <dbReference type="NCBI Taxonomy" id="7141"/>
    <lineage>
        <taxon>Eukaryota</taxon>
        <taxon>Metazoa</taxon>
        <taxon>Ecdysozoa</taxon>
        <taxon>Arthropoda</taxon>
        <taxon>Hexapoda</taxon>
        <taxon>Insecta</taxon>
        <taxon>Pterygota</taxon>
        <taxon>Neoptera</taxon>
        <taxon>Endopterygota</taxon>
        <taxon>Lepidoptera</taxon>
        <taxon>Glossata</taxon>
        <taxon>Ditrysia</taxon>
        <taxon>Tortricoidea</taxon>
        <taxon>Tortricidae</taxon>
        <taxon>Tortricinae</taxon>
        <taxon>Choristoneura</taxon>
    </lineage>
</organism>
<reference evidence="1 2" key="1">
    <citation type="journal article" date="2022" name="Genome Biol. Evol.">
        <title>The Spruce Budworm Genome: Reconstructing the Evolutionary History of Antifreeze Proteins.</title>
        <authorList>
            <person name="Beliveau C."/>
            <person name="Gagne P."/>
            <person name="Picq S."/>
            <person name="Vernygora O."/>
            <person name="Keeling C.I."/>
            <person name="Pinkney K."/>
            <person name="Doucet D."/>
            <person name="Wen F."/>
            <person name="Johnston J.S."/>
            <person name="Maaroufi H."/>
            <person name="Boyle B."/>
            <person name="Laroche J."/>
            <person name="Dewar K."/>
            <person name="Juretic N."/>
            <person name="Blackburn G."/>
            <person name="Nisole A."/>
            <person name="Brunet B."/>
            <person name="Brandao M."/>
            <person name="Lumley L."/>
            <person name="Duan J."/>
            <person name="Quan G."/>
            <person name="Lucarotti C.J."/>
            <person name="Roe A.D."/>
            <person name="Sperling F.A.H."/>
            <person name="Levesque R.C."/>
            <person name="Cusson M."/>
        </authorList>
    </citation>
    <scope>NUCLEOTIDE SEQUENCE [LARGE SCALE GENOMIC DNA]</scope>
    <source>
        <strain evidence="1">Glfc:IPQL:Cfum</strain>
    </source>
</reference>
<proteinExistence type="predicted"/>
<protein>
    <submittedName>
        <fullName evidence="1">Uncharacterized protein</fullName>
    </submittedName>
</protein>
<evidence type="ECO:0000313" key="2">
    <source>
        <dbReference type="Proteomes" id="UP001064048"/>
    </source>
</evidence>
<name>A0ACC0K2U0_CHOFU</name>